<dbReference type="AlphaFoldDB" id="A0A5B7KF35"/>
<evidence type="ECO:0000313" key="1">
    <source>
        <dbReference type="EMBL" id="MPD05810.1"/>
    </source>
</evidence>
<proteinExistence type="predicted"/>
<gene>
    <name evidence="1" type="ORF">E2C01_101578</name>
</gene>
<sequence>MFLTVVSLCNGFRKLQTQQRQEDTEELEEEPPQQQVEDDIYWSIINKIGSHEDCPPQSTQLKIVHPSRTLMKIVHPNRSRHPTPKFRLG</sequence>
<protein>
    <submittedName>
        <fullName evidence="1">Uncharacterized protein</fullName>
    </submittedName>
</protein>
<dbReference type="EMBL" id="VSRR010147864">
    <property type="protein sequence ID" value="MPD05810.1"/>
    <property type="molecule type" value="Genomic_DNA"/>
</dbReference>
<comment type="caution">
    <text evidence="1">The sequence shown here is derived from an EMBL/GenBank/DDBJ whole genome shotgun (WGS) entry which is preliminary data.</text>
</comment>
<organism evidence="1 2">
    <name type="scientific">Portunus trituberculatus</name>
    <name type="common">Swimming crab</name>
    <name type="synonym">Neptunus trituberculatus</name>
    <dbReference type="NCBI Taxonomy" id="210409"/>
    <lineage>
        <taxon>Eukaryota</taxon>
        <taxon>Metazoa</taxon>
        <taxon>Ecdysozoa</taxon>
        <taxon>Arthropoda</taxon>
        <taxon>Crustacea</taxon>
        <taxon>Multicrustacea</taxon>
        <taxon>Malacostraca</taxon>
        <taxon>Eumalacostraca</taxon>
        <taxon>Eucarida</taxon>
        <taxon>Decapoda</taxon>
        <taxon>Pleocyemata</taxon>
        <taxon>Brachyura</taxon>
        <taxon>Eubrachyura</taxon>
        <taxon>Portunoidea</taxon>
        <taxon>Portunidae</taxon>
        <taxon>Portuninae</taxon>
        <taxon>Portunus</taxon>
    </lineage>
</organism>
<reference evidence="1 2" key="1">
    <citation type="submission" date="2019-05" db="EMBL/GenBank/DDBJ databases">
        <title>Another draft genome of Portunus trituberculatus and its Hox gene families provides insights of decapod evolution.</title>
        <authorList>
            <person name="Jeong J.-H."/>
            <person name="Song I."/>
            <person name="Kim S."/>
            <person name="Choi T."/>
            <person name="Kim D."/>
            <person name="Ryu S."/>
            <person name="Kim W."/>
        </authorList>
    </citation>
    <scope>NUCLEOTIDE SEQUENCE [LARGE SCALE GENOMIC DNA]</scope>
    <source>
        <tissue evidence="1">Muscle</tissue>
    </source>
</reference>
<dbReference type="Proteomes" id="UP000324222">
    <property type="component" value="Unassembled WGS sequence"/>
</dbReference>
<keyword evidence="2" id="KW-1185">Reference proteome</keyword>
<evidence type="ECO:0000313" key="2">
    <source>
        <dbReference type="Proteomes" id="UP000324222"/>
    </source>
</evidence>
<accession>A0A5B7KF35</accession>
<name>A0A5B7KF35_PORTR</name>